<protein>
    <recommendedName>
        <fullName evidence="5">DUF4397 domain-containing protein</fullName>
    </recommendedName>
</protein>
<evidence type="ECO:0000256" key="2">
    <source>
        <dbReference type="SAM" id="SignalP"/>
    </source>
</evidence>
<dbReference type="EMBL" id="JAAOYO010000002">
    <property type="protein sequence ID" value="NII40653.1"/>
    <property type="molecule type" value="Genomic_DNA"/>
</dbReference>
<feature type="chain" id="PRO_5047465179" description="DUF4397 domain-containing protein" evidence="2">
    <location>
        <begin position="48"/>
        <end position="302"/>
    </location>
</feature>
<feature type="region of interest" description="Disordered" evidence="1">
    <location>
        <begin position="282"/>
        <end position="302"/>
    </location>
</feature>
<keyword evidence="2" id="KW-0732">Signal</keyword>
<evidence type="ECO:0000313" key="4">
    <source>
        <dbReference type="Proteomes" id="UP001318300"/>
    </source>
</evidence>
<dbReference type="RefSeq" id="WP_166779748.1">
    <property type="nucleotide sequence ID" value="NZ_JAAOYO010000002.1"/>
</dbReference>
<keyword evidence="4" id="KW-1185">Reference proteome</keyword>
<sequence>MRTTTDHRTARSGRSGRTRGTATLLAATLAAAAVAAVALVGVAPAQASGKTSTGGDYAVTVNGTTTNPAVGRDFKLKDIAVSGTIAVRGKHNGFDIRLADLGVYDYTLTGAPDTQRMVTKPTVVFASKVPSLTAAQLAGTRLSSLEVRDDTLVAIFSTGAGKFKIQAKDGAQGGVFQMETEFAGPVTFTHTLGAGLFYFVNPYTGKVNFGDGTPAVASGSGAHQMLLGKDSPQVATKTSQTATTTTWTVQPGGRLGGVLGEDAVELSAGATNCTSDCQAQNQIHGSLPVPPDPVDPTPIASR</sequence>
<organism evidence="3 4">
    <name type="scientific">Curtobacterium salicis</name>
    <dbReference type="NCBI Taxonomy" id="1779862"/>
    <lineage>
        <taxon>Bacteria</taxon>
        <taxon>Bacillati</taxon>
        <taxon>Actinomycetota</taxon>
        <taxon>Actinomycetes</taxon>
        <taxon>Micrococcales</taxon>
        <taxon>Microbacteriaceae</taxon>
        <taxon>Curtobacterium</taxon>
    </lineage>
</organism>
<proteinExistence type="predicted"/>
<evidence type="ECO:0008006" key="5">
    <source>
        <dbReference type="Google" id="ProtNLM"/>
    </source>
</evidence>
<evidence type="ECO:0000256" key="1">
    <source>
        <dbReference type="SAM" id="MobiDB-lite"/>
    </source>
</evidence>
<dbReference type="Proteomes" id="UP001318300">
    <property type="component" value="Unassembled WGS sequence"/>
</dbReference>
<reference evidence="3 4" key="1">
    <citation type="submission" date="2020-03" db="EMBL/GenBank/DDBJ databases">
        <title>Above-ground endophytic microbial communities from plants in different locations in the United States.</title>
        <authorList>
            <person name="Frank C."/>
        </authorList>
    </citation>
    <scope>NUCLEOTIDE SEQUENCE [LARGE SCALE GENOMIC DNA]</scope>
    <source>
        <strain evidence="3 4">WW7</strain>
    </source>
</reference>
<gene>
    <name evidence="3" type="ORF">E9228_001289</name>
</gene>
<feature type="signal peptide" evidence="2">
    <location>
        <begin position="1"/>
        <end position="47"/>
    </location>
</feature>
<accession>A0ABX0T593</accession>
<comment type="caution">
    <text evidence="3">The sequence shown here is derived from an EMBL/GenBank/DDBJ whole genome shotgun (WGS) entry which is preliminary data.</text>
</comment>
<evidence type="ECO:0000313" key="3">
    <source>
        <dbReference type="EMBL" id="NII40653.1"/>
    </source>
</evidence>
<name>A0ABX0T593_9MICO</name>